<comment type="pathway">
    <text evidence="3">Cofactor biosynthesis; tetrahydrofolate biosynthesis; 7,8-dihydrofolate from 2-amino-4-hydroxy-6-hydroxymethyl-7,8-dihydropteridine diphosphate and 4-aminobenzoate: step 1/2.</text>
</comment>
<evidence type="ECO:0000256" key="7">
    <source>
        <dbReference type="ARBA" id="ARBA00022842"/>
    </source>
</evidence>
<dbReference type="EC" id="2.5.1.15" evidence="4"/>
<feature type="domain" description="Pterin-binding" evidence="9">
    <location>
        <begin position="1"/>
        <end position="255"/>
    </location>
</feature>
<evidence type="ECO:0000256" key="3">
    <source>
        <dbReference type="ARBA" id="ARBA00004763"/>
    </source>
</evidence>
<name>A0A094P2K7_9ZZZZ</name>
<evidence type="ECO:0000313" key="10">
    <source>
        <dbReference type="EMBL" id="KGA03614.1"/>
    </source>
</evidence>
<evidence type="ECO:0000256" key="6">
    <source>
        <dbReference type="ARBA" id="ARBA00022723"/>
    </source>
</evidence>
<keyword evidence="6" id="KW-0479">Metal-binding</keyword>
<proteinExistence type="predicted"/>
<organism evidence="10">
    <name type="scientific">freshwater metagenome</name>
    <dbReference type="NCBI Taxonomy" id="449393"/>
    <lineage>
        <taxon>unclassified sequences</taxon>
        <taxon>metagenomes</taxon>
        <taxon>ecological metagenomes</taxon>
    </lineage>
</organism>
<evidence type="ECO:0000256" key="2">
    <source>
        <dbReference type="ARBA" id="ARBA00001946"/>
    </source>
</evidence>
<dbReference type="GO" id="GO:0046654">
    <property type="term" value="P:tetrahydrofolate biosynthetic process"/>
    <property type="evidence" value="ECO:0007669"/>
    <property type="project" value="TreeGrafter"/>
</dbReference>
<keyword evidence="5" id="KW-0808">Transferase</keyword>
<dbReference type="InterPro" id="IPR011005">
    <property type="entry name" value="Dihydropteroate_synth-like_sf"/>
</dbReference>
<keyword evidence="7" id="KW-0460">Magnesium</keyword>
<dbReference type="Pfam" id="PF00809">
    <property type="entry name" value="Pterin_bind"/>
    <property type="match status" value="1"/>
</dbReference>
<dbReference type="NCBIfam" id="TIGR01496">
    <property type="entry name" value="DHPS"/>
    <property type="match status" value="1"/>
</dbReference>
<dbReference type="FunFam" id="3.20.20.20:FF:000006">
    <property type="entry name" value="Dihydropteroate synthase"/>
    <property type="match status" value="1"/>
</dbReference>
<evidence type="ECO:0000256" key="1">
    <source>
        <dbReference type="ARBA" id="ARBA00000012"/>
    </source>
</evidence>
<dbReference type="AlphaFoldDB" id="A0A094P2K7"/>
<dbReference type="GO" id="GO:0004156">
    <property type="term" value="F:dihydropteroate synthase activity"/>
    <property type="evidence" value="ECO:0007669"/>
    <property type="project" value="UniProtKB-EC"/>
</dbReference>
<keyword evidence="8" id="KW-0289">Folate biosynthesis</keyword>
<comment type="catalytic activity">
    <reaction evidence="1">
        <text>(7,8-dihydropterin-6-yl)methyl diphosphate + 4-aminobenzoate = 7,8-dihydropteroate + diphosphate</text>
        <dbReference type="Rhea" id="RHEA:19949"/>
        <dbReference type="ChEBI" id="CHEBI:17836"/>
        <dbReference type="ChEBI" id="CHEBI:17839"/>
        <dbReference type="ChEBI" id="CHEBI:33019"/>
        <dbReference type="ChEBI" id="CHEBI:72950"/>
        <dbReference type="EC" id="2.5.1.15"/>
    </reaction>
</comment>
<dbReference type="PROSITE" id="PS00793">
    <property type="entry name" value="DHPS_2"/>
    <property type="match status" value="1"/>
</dbReference>
<evidence type="ECO:0000256" key="8">
    <source>
        <dbReference type="ARBA" id="ARBA00022909"/>
    </source>
</evidence>
<dbReference type="InterPro" id="IPR045031">
    <property type="entry name" value="DHP_synth-like"/>
</dbReference>
<dbReference type="EMBL" id="JNSJ01000008">
    <property type="protein sequence ID" value="KGA03614.1"/>
    <property type="molecule type" value="Genomic_DNA"/>
</dbReference>
<dbReference type="InterPro" id="IPR000489">
    <property type="entry name" value="Pterin-binding_dom"/>
</dbReference>
<dbReference type="InterPro" id="IPR006390">
    <property type="entry name" value="DHP_synth_dom"/>
</dbReference>
<evidence type="ECO:0000259" key="9">
    <source>
        <dbReference type="PROSITE" id="PS50972"/>
    </source>
</evidence>
<accession>A0A094P2K7</accession>
<dbReference type="PANTHER" id="PTHR20941:SF1">
    <property type="entry name" value="FOLIC ACID SYNTHESIS PROTEIN FOL1"/>
    <property type="match status" value="1"/>
</dbReference>
<sequence length="262" mass="28190">MGILNVTPDSFADGGRHFDFEAAINRAKEMISEGVDIIDVGGESTRPGADRVTEEIERDRVIPVITELAELAKDGVTLSIDTTRASIAQAAIGAGATIVNDVSGGLADPKMAALIASNPAIQYVVMHWRGHSKDMQKAAEYKNVVSEVKDELDDRVVALTKSGVLPEQIVLDPGIGFAKSSAHNWELLKNIDRLNLLGFPILVGASRKRFLGDLLSAQVADDRESASIAITTYLAKAGIWGVRTHSVKPHRDAIAVVEEMRK</sequence>
<dbReference type="SUPFAM" id="SSF51717">
    <property type="entry name" value="Dihydropteroate synthetase-like"/>
    <property type="match status" value="1"/>
</dbReference>
<evidence type="ECO:0000256" key="5">
    <source>
        <dbReference type="ARBA" id="ARBA00022679"/>
    </source>
</evidence>
<gene>
    <name evidence="10" type="ORF">GM49_1105</name>
</gene>
<evidence type="ECO:0000256" key="4">
    <source>
        <dbReference type="ARBA" id="ARBA00012458"/>
    </source>
</evidence>
<dbReference type="Gene3D" id="3.20.20.20">
    <property type="entry name" value="Dihydropteroate synthase-like"/>
    <property type="match status" value="1"/>
</dbReference>
<dbReference type="GO" id="GO:0046872">
    <property type="term" value="F:metal ion binding"/>
    <property type="evidence" value="ECO:0007669"/>
    <property type="project" value="UniProtKB-KW"/>
</dbReference>
<dbReference type="PANTHER" id="PTHR20941">
    <property type="entry name" value="FOLATE SYNTHESIS PROTEINS"/>
    <property type="match status" value="1"/>
</dbReference>
<dbReference type="GO" id="GO:0046656">
    <property type="term" value="P:folic acid biosynthetic process"/>
    <property type="evidence" value="ECO:0007669"/>
    <property type="project" value="UniProtKB-KW"/>
</dbReference>
<reference evidence="10" key="1">
    <citation type="submission" date="2014-05" db="EMBL/GenBank/DDBJ databases">
        <title>Key roles for freshwater Actinobacteria revealed by deep metagenomic sequencing.</title>
        <authorList>
            <person name="Ghai R."/>
            <person name="Mizuno C.M."/>
            <person name="Picazo A."/>
            <person name="Camacho A."/>
            <person name="Rodriguez-Valera F."/>
        </authorList>
    </citation>
    <scope>NUCLEOTIDE SEQUENCE</scope>
</reference>
<protein>
    <recommendedName>
        <fullName evidence="4">dihydropteroate synthase</fullName>
        <ecNumber evidence="4">2.5.1.15</ecNumber>
    </recommendedName>
</protein>
<comment type="caution">
    <text evidence="10">The sequence shown here is derived from an EMBL/GenBank/DDBJ whole genome shotgun (WGS) entry which is preliminary data.</text>
</comment>
<dbReference type="GO" id="GO:0005829">
    <property type="term" value="C:cytosol"/>
    <property type="evidence" value="ECO:0007669"/>
    <property type="project" value="TreeGrafter"/>
</dbReference>
<comment type="cofactor">
    <cofactor evidence="2">
        <name>Mg(2+)</name>
        <dbReference type="ChEBI" id="CHEBI:18420"/>
    </cofactor>
</comment>
<dbReference type="CDD" id="cd00739">
    <property type="entry name" value="DHPS"/>
    <property type="match status" value="1"/>
</dbReference>
<dbReference type="PROSITE" id="PS50972">
    <property type="entry name" value="PTERIN_BINDING"/>
    <property type="match status" value="1"/>
</dbReference>